<dbReference type="InterPro" id="IPR004360">
    <property type="entry name" value="Glyas_Fos-R_dOase_dom"/>
</dbReference>
<dbReference type="Pfam" id="PF00903">
    <property type="entry name" value="Glyoxalase"/>
    <property type="match status" value="1"/>
</dbReference>
<proteinExistence type="predicted"/>
<accession>A0A3A9YT90</accession>
<protein>
    <submittedName>
        <fullName evidence="2">VOC family protein</fullName>
    </submittedName>
</protein>
<sequence>MPITTTTHLNFRGTAREALDFYQSVFGGRTVAVTYRDAGAVQNETEADWVTWGEVAGDNGFHIMAYDVPSHLPWNQGENPFFVSVRGEDAEEISALWAGLAKGATLVRPLEPAQWSPLYGMLTDRFGVTWVLDVAAPHHS</sequence>
<dbReference type="InterPro" id="IPR029068">
    <property type="entry name" value="Glyas_Bleomycin-R_OHBP_Dase"/>
</dbReference>
<dbReference type="PANTHER" id="PTHR33990">
    <property type="entry name" value="PROTEIN YJDN-RELATED"/>
    <property type="match status" value="1"/>
</dbReference>
<dbReference type="CDD" id="cd06588">
    <property type="entry name" value="PhnB_like"/>
    <property type="match status" value="1"/>
</dbReference>
<comment type="caution">
    <text evidence="2">The sequence shown here is derived from an EMBL/GenBank/DDBJ whole genome shotgun (WGS) entry which is preliminary data.</text>
</comment>
<dbReference type="Gene3D" id="3.10.180.10">
    <property type="entry name" value="2,3-Dihydroxybiphenyl 1,2-Dioxygenase, domain 1"/>
    <property type="match status" value="1"/>
</dbReference>
<name>A0A3A9YT90_9ACTN</name>
<gene>
    <name evidence="2" type="ORF">D7294_22155</name>
</gene>
<dbReference type="PANTHER" id="PTHR33990:SF1">
    <property type="entry name" value="PROTEIN YJDN"/>
    <property type="match status" value="1"/>
</dbReference>
<organism evidence="2 3">
    <name type="scientific">Streptomyces hoynatensis</name>
    <dbReference type="NCBI Taxonomy" id="1141874"/>
    <lineage>
        <taxon>Bacteria</taxon>
        <taxon>Bacillati</taxon>
        <taxon>Actinomycetota</taxon>
        <taxon>Actinomycetes</taxon>
        <taxon>Kitasatosporales</taxon>
        <taxon>Streptomycetaceae</taxon>
        <taxon>Streptomyces</taxon>
    </lineage>
</organism>
<dbReference type="EMBL" id="RBAL01000014">
    <property type="protein sequence ID" value="RKN39272.1"/>
    <property type="molecule type" value="Genomic_DNA"/>
</dbReference>
<dbReference type="SUPFAM" id="SSF54593">
    <property type="entry name" value="Glyoxalase/Bleomycin resistance protein/Dihydroxybiphenyl dioxygenase"/>
    <property type="match status" value="1"/>
</dbReference>
<evidence type="ECO:0000313" key="2">
    <source>
        <dbReference type="EMBL" id="RKN39272.1"/>
    </source>
</evidence>
<dbReference type="AlphaFoldDB" id="A0A3A9YT90"/>
<evidence type="ECO:0000259" key="1">
    <source>
        <dbReference type="Pfam" id="PF00903"/>
    </source>
</evidence>
<reference evidence="2 3" key="1">
    <citation type="journal article" date="2014" name="Int. J. Syst. Evol. Microbiol.">
        <title>Streptomyces hoynatensis sp. nov., isolated from deep marine sediment.</title>
        <authorList>
            <person name="Veyisoglu A."/>
            <person name="Sahin N."/>
        </authorList>
    </citation>
    <scope>NUCLEOTIDE SEQUENCE [LARGE SCALE GENOMIC DNA]</scope>
    <source>
        <strain evidence="2 3">KCTC 29097</strain>
    </source>
</reference>
<dbReference type="Proteomes" id="UP000272474">
    <property type="component" value="Unassembled WGS sequence"/>
</dbReference>
<keyword evidence="3" id="KW-1185">Reference proteome</keyword>
<feature type="domain" description="Glyoxalase/fosfomycin resistance/dioxygenase" evidence="1">
    <location>
        <begin position="13"/>
        <end position="131"/>
    </location>
</feature>
<dbReference type="InterPro" id="IPR028973">
    <property type="entry name" value="PhnB-like"/>
</dbReference>
<evidence type="ECO:0000313" key="3">
    <source>
        <dbReference type="Proteomes" id="UP000272474"/>
    </source>
</evidence>
<dbReference type="OrthoDB" id="9795306at2"/>
<dbReference type="RefSeq" id="WP_120682493.1">
    <property type="nucleotide sequence ID" value="NZ_RBAL01000014.1"/>
</dbReference>